<evidence type="ECO:0000256" key="1">
    <source>
        <dbReference type="SAM" id="MobiDB-lite"/>
    </source>
</evidence>
<reference evidence="2" key="1">
    <citation type="submission" date="2018-02" db="EMBL/GenBank/DDBJ databases">
        <title>Rhizophora mucronata_Transcriptome.</title>
        <authorList>
            <person name="Meera S.P."/>
            <person name="Sreeshan A."/>
            <person name="Augustine A."/>
        </authorList>
    </citation>
    <scope>NUCLEOTIDE SEQUENCE</scope>
    <source>
        <tissue evidence="2">Leaf</tissue>
    </source>
</reference>
<feature type="region of interest" description="Disordered" evidence="1">
    <location>
        <begin position="37"/>
        <end position="62"/>
    </location>
</feature>
<organism evidence="2">
    <name type="scientific">Rhizophora mucronata</name>
    <name type="common">Asiatic mangrove</name>
    <dbReference type="NCBI Taxonomy" id="61149"/>
    <lineage>
        <taxon>Eukaryota</taxon>
        <taxon>Viridiplantae</taxon>
        <taxon>Streptophyta</taxon>
        <taxon>Embryophyta</taxon>
        <taxon>Tracheophyta</taxon>
        <taxon>Spermatophyta</taxon>
        <taxon>Magnoliopsida</taxon>
        <taxon>eudicotyledons</taxon>
        <taxon>Gunneridae</taxon>
        <taxon>Pentapetalae</taxon>
        <taxon>rosids</taxon>
        <taxon>fabids</taxon>
        <taxon>Malpighiales</taxon>
        <taxon>Rhizophoraceae</taxon>
        <taxon>Rhizophora</taxon>
    </lineage>
</organism>
<evidence type="ECO:0000313" key="2">
    <source>
        <dbReference type="EMBL" id="MBW81776.1"/>
    </source>
</evidence>
<accession>A0A2P2IKM3</accession>
<proteinExistence type="predicted"/>
<dbReference type="EMBL" id="GGEC01001293">
    <property type="protein sequence ID" value="MBW81776.1"/>
    <property type="molecule type" value="Transcribed_RNA"/>
</dbReference>
<feature type="compositionally biased region" description="Polar residues" evidence="1">
    <location>
        <begin position="44"/>
        <end position="62"/>
    </location>
</feature>
<name>A0A2P2IKM3_RHIMU</name>
<dbReference type="AlphaFoldDB" id="A0A2P2IKM3"/>
<sequence>MSPAGFISVIKWHQAWPSGVRRCSQCPRHVRAPVRRPHVRGCPQQRQHSPGCSYDLHTSSSL</sequence>
<protein>
    <submittedName>
        <fullName evidence="2">Uncharacterized protein MANES_18G109700</fullName>
    </submittedName>
</protein>